<reference evidence="2 3" key="1">
    <citation type="submission" date="2016-10" db="EMBL/GenBank/DDBJ databases">
        <authorList>
            <person name="de Groot N.N."/>
        </authorList>
    </citation>
    <scope>NUCLEOTIDE SEQUENCE [LARGE SCALE GENOMIC DNA]</scope>
    <source>
        <strain evidence="2 3">DSM 29316</strain>
    </source>
</reference>
<evidence type="ECO:0000313" key="2">
    <source>
        <dbReference type="EMBL" id="SFA97620.1"/>
    </source>
</evidence>
<dbReference type="InterPro" id="IPR007497">
    <property type="entry name" value="SIMPL/DUF541"/>
</dbReference>
<dbReference type="PANTHER" id="PTHR34387">
    <property type="entry name" value="SLR1258 PROTEIN"/>
    <property type="match status" value="1"/>
</dbReference>
<evidence type="ECO:0000256" key="1">
    <source>
        <dbReference type="SAM" id="SignalP"/>
    </source>
</evidence>
<dbReference type="Gene3D" id="3.30.70.2970">
    <property type="entry name" value="Protein of unknown function (DUF541), domain 2"/>
    <property type="match status" value="1"/>
</dbReference>
<dbReference type="GO" id="GO:0006974">
    <property type="term" value="P:DNA damage response"/>
    <property type="evidence" value="ECO:0007669"/>
    <property type="project" value="TreeGrafter"/>
</dbReference>
<gene>
    <name evidence="2" type="ORF">SAMN05421688_2019</name>
</gene>
<evidence type="ECO:0008006" key="4">
    <source>
        <dbReference type="Google" id="ProtNLM"/>
    </source>
</evidence>
<name>A0A1I0XBA3_9RHOB</name>
<feature type="chain" id="PRO_5011475192" description="SIMPL domain-containing protein" evidence="1">
    <location>
        <begin position="27"/>
        <end position="242"/>
    </location>
</feature>
<dbReference type="Pfam" id="PF04402">
    <property type="entry name" value="SIMPL"/>
    <property type="match status" value="1"/>
</dbReference>
<dbReference type="InterPro" id="IPR052022">
    <property type="entry name" value="26kDa_periplasmic_antigen"/>
</dbReference>
<proteinExistence type="predicted"/>
<organism evidence="2 3">
    <name type="scientific">Poseidonocella pacifica</name>
    <dbReference type="NCBI Taxonomy" id="871651"/>
    <lineage>
        <taxon>Bacteria</taxon>
        <taxon>Pseudomonadati</taxon>
        <taxon>Pseudomonadota</taxon>
        <taxon>Alphaproteobacteria</taxon>
        <taxon>Rhodobacterales</taxon>
        <taxon>Roseobacteraceae</taxon>
        <taxon>Poseidonocella</taxon>
    </lineage>
</organism>
<accession>A0A1I0XBA3</accession>
<keyword evidence="1" id="KW-0732">Signal</keyword>
<keyword evidence="3" id="KW-1185">Reference proteome</keyword>
<dbReference type="EMBL" id="FOJU01000003">
    <property type="protein sequence ID" value="SFA97620.1"/>
    <property type="molecule type" value="Genomic_DNA"/>
</dbReference>
<sequence>MTRINPFRPAVLALAFAGGLWSAAAAQEAGPVMTVTGQGEVTAAPDMATIRVGVSERAETAETAMNAVNRGSAALIERLEERGVAAHDIQTSDLSLRPIYARTDGMDEAASPAIIGFHASNRLMVRLRDIEEVGGVLQSLLEDGANEFEGLTFGLQDPRPLMDEARRLAISDARARAHLYAQAAGVELSEIREISEMDGRMPQPQMMEMASARMGDMAVAAGELSMTAEVQIVYGLGATTLD</sequence>
<dbReference type="Proteomes" id="UP000198796">
    <property type="component" value="Unassembled WGS sequence"/>
</dbReference>
<evidence type="ECO:0000313" key="3">
    <source>
        <dbReference type="Proteomes" id="UP000198796"/>
    </source>
</evidence>
<dbReference type="Gene3D" id="3.30.110.170">
    <property type="entry name" value="Protein of unknown function (DUF541), domain 1"/>
    <property type="match status" value="1"/>
</dbReference>
<dbReference type="STRING" id="871651.SAMN05421688_2019"/>
<dbReference type="PANTHER" id="PTHR34387:SF1">
    <property type="entry name" value="PERIPLASMIC IMMUNOGENIC PROTEIN"/>
    <property type="match status" value="1"/>
</dbReference>
<dbReference type="AlphaFoldDB" id="A0A1I0XBA3"/>
<protein>
    <recommendedName>
        <fullName evidence="4">SIMPL domain-containing protein</fullName>
    </recommendedName>
</protein>
<dbReference type="RefSeq" id="WP_175501245.1">
    <property type="nucleotide sequence ID" value="NZ_FOJU01000003.1"/>
</dbReference>
<feature type="signal peptide" evidence="1">
    <location>
        <begin position="1"/>
        <end position="26"/>
    </location>
</feature>